<name>A0A316FXI4_9ACTN</name>
<evidence type="ECO:0000259" key="2">
    <source>
        <dbReference type="Pfam" id="PF12146"/>
    </source>
</evidence>
<evidence type="ECO:0000256" key="1">
    <source>
        <dbReference type="SAM" id="Phobius"/>
    </source>
</evidence>
<dbReference type="EMBL" id="QGGR01000001">
    <property type="protein sequence ID" value="PWK52386.1"/>
    <property type="molecule type" value="Genomic_DNA"/>
</dbReference>
<proteinExistence type="predicted"/>
<keyword evidence="1" id="KW-0472">Membrane</keyword>
<sequence>MFPSDSFGRCRPVHLRRMLPGMTLPGTPAIRIAALLLPAAVWGVIVALWTPRGPLTGAEALWSVVISAGVGVLAGRAARSRWAIPLTPLVYVTALELTRMTVSGPSVDLPHATPIGILVLITGRGVHGLFSVLPMAVGAAYGHRRPARTRWRRVTGRVLTGLATVLAAGAAVAVAVPARTPAIPGGVAELSRAGDLAVMIRGRSPDLPVLLYVPGPPGGSETSIMRTRVSGLEDHFVVATLDRRGGGASAGALGRAGSLSLDSEVADVLAVTDHLRQRFGRDRIVLLGHSGGSIPAVVAAQRHPEKYRAYIGTGQAVNLRDSDRMFYADVLSWARAGGRTDLVERLERQGPPPWPDAYDYEPFQLHATRAYGLPDPPFELNVPEYTLLQKAHFMTTMLDAWDSLYPRLQEVDLHRDVPSLSIPAYFVQGGREMRGLAVPFASWYAALRSPDKRLVTFPEAGHRPMAEDPGRFVETLAALVPA</sequence>
<dbReference type="InterPro" id="IPR022742">
    <property type="entry name" value="Hydrolase_4"/>
</dbReference>
<dbReference type="InterPro" id="IPR029058">
    <property type="entry name" value="AB_hydrolase_fold"/>
</dbReference>
<protein>
    <submittedName>
        <fullName evidence="3">Pimeloyl-ACP methyl ester carboxylesterase</fullName>
    </submittedName>
</protein>
<keyword evidence="1" id="KW-0812">Transmembrane</keyword>
<feature type="transmembrane region" description="Helical" evidence="1">
    <location>
        <begin position="154"/>
        <end position="176"/>
    </location>
</feature>
<evidence type="ECO:0000313" key="4">
    <source>
        <dbReference type="Proteomes" id="UP000245697"/>
    </source>
</evidence>
<feature type="transmembrane region" description="Helical" evidence="1">
    <location>
        <begin position="60"/>
        <end position="78"/>
    </location>
</feature>
<dbReference type="Proteomes" id="UP000245697">
    <property type="component" value="Unassembled WGS sequence"/>
</dbReference>
<dbReference type="Pfam" id="PF12146">
    <property type="entry name" value="Hydrolase_4"/>
    <property type="match status" value="1"/>
</dbReference>
<feature type="transmembrane region" description="Helical" evidence="1">
    <location>
        <begin position="115"/>
        <end position="142"/>
    </location>
</feature>
<accession>A0A316FXI4</accession>
<reference evidence="3 4" key="1">
    <citation type="submission" date="2018-05" db="EMBL/GenBank/DDBJ databases">
        <title>Genomic Encyclopedia of Archaeal and Bacterial Type Strains, Phase II (KMG-II): from individual species to whole genera.</title>
        <authorList>
            <person name="Goeker M."/>
        </authorList>
    </citation>
    <scope>NUCLEOTIDE SEQUENCE [LARGE SCALE GENOMIC DNA]</scope>
    <source>
        <strain evidence="3 4">DSM 45184</strain>
    </source>
</reference>
<dbReference type="Gene3D" id="3.40.50.1820">
    <property type="entry name" value="alpha/beta hydrolase"/>
    <property type="match status" value="1"/>
</dbReference>
<gene>
    <name evidence="3" type="ORF">BC793_101395</name>
</gene>
<keyword evidence="4" id="KW-1185">Reference proteome</keyword>
<keyword evidence="1" id="KW-1133">Transmembrane helix</keyword>
<feature type="domain" description="Serine aminopeptidase S33" evidence="2">
    <location>
        <begin position="236"/>
        <end position="323"/>
    </location>
</feature>
<dbReference type="AlphaFoldDB" id="A0A316FXI4"/>
<comment type="caution">
    <text evidence="3">The sequence shown here is derived from an EMBL/GenBank/DDBJ whole genome shotgun (WGS) entry which is preliminary data.</text>
</comment>
<organism evidence="3 4">
    <name type="scientific">Actinoplanes xinjiangensis</name>
    <dbReference type="NCBI Taxonomy" id="512350"/>
    <lineage>
        <taxon>Bacteria</taxon>
        <taxon>Bacillati</taxon>
        <taxon>Actinomycetota</taxon>
        <taxon>Actinomycetes</taxon>
        <taxon>Micromonosporales</taxon>
        <taxon>Micromonosporaceae</taxon>
        <taxon>Actinoplanes</taxon>
    </lineage>
</organism>
<evidence type="ECO:0000313" key="3">
    <source>
        <dbReference type="EMBL" id="PWK52386.1"/>
    </source>
</evidence>
<dbReference type="SUPFAM" id="SSF53474">
    <property type="entry name" value="alpha/beta-Hydrolases"/>
    <property type="match status" value="1"/>
</dbReference>
<feature type="transmembrane region" description="Helical" evidence="1">
    <location>
        <begin position="29"/>
        <end position="48"/>
    </location>
</feature>